<dbReference type="AlphaFoldDB" id="A0A0W1ADM9"/>
<evidence type="ECO:0000313" key="2">
    <source>
        <dbReference type="EMBL" id="KTD79435.1"/>
    </source>
</evidence>
<evidence type="ECO:0000256" key="1">
    <source>
        <dbReference type="SAM" id="SignalP"/>
    </source>
</evidence>
<proteinExistence type="predicted"/>
<sequence length="120" mass="13784">MLRTLLLMPMLFLLMSIPGIGNTTDVQTLASECHLISNHLYELKTDQSSASCTYKLNMAGLYTKLAGDNLLTKHLNEVKQYIRDALEFLRYSEKMPCEKLPEITQVKWDLVTVNKKVYEL</sequence>
<evidence type="ECO:0000313" key="3">
    <source>
        <dbReference type="Proteomes" id="UP000054729"/>
    </source>
</evidence>
<gene>
    <name evidence="2" type="ORF">Lwal_1507</name>
</gene>
<dbReference type="EMBL" id="LNZB01000036">
    <property type="protein sequence ID" value="KTD79435.1"/>
    <property type="molecule type" value="Genomic_DNA"/>
</dbReference>
<dbReference type="RefSeq" id="WP_058480196.1">
    <property type="nucleotide sequence ID" value="NZ_CAAAIQ010000023.1"/>
</dbReference>
<accession>A0A0W1ADM9</accession>
<organism evidence="2 3">
    <name type="scientific">Legionella waltersii</name>
    <dbReference type="NCBI Taxonomy" id="66969"/>
    <lineage>
        <taxon>Bacteria</taxon>
        <taxon>Pseudomonadati</taxon>
        <taxon>Pseudomonadota</taxon>
        <taxon>Gammaproteobacteria</taxon>
        <taxon>Legionellales</taxon>
        <taxon>Legionellaceae</taxon>
        <taxon>Legionella</taxon>
    </lineage>
</organism>
<comment type="caution">
    <text evidence="2">The sequence shown here is derived from an EMBL/GenBank/DDBJ whole genome shotgun (WGS) entry which is preliminary data.</text>
</comment>
<protein>
    <submittedName>
        <fullName evidence="2">Uncharacterized protein</fullName>
    </submittedName>
</protein>
<keyword evidence="3" id="KW-1185">Reference proteome</keyword>
<dbReference type="Proteomes" id="UP000054729">
    <property type="component" value="Unassembled WGS sequence"/>
</dbReference>
<dbReference type="PATRIC" id="fig|66969.6.peg.1645"/>
<feature type="signal peptide" evidence="1">
    <location>
        <begin position="1"/>
        <end position="21"/>
    </location>
</feature>
<keyword evidence="1" id="KW-0732">Signal</keyword>
<name>A0A0W1ADM9_9GAMM</name>
<feature type="chain" id="PRO_5006919670" evidence="1">
    <location>
        <begin position="22"/>
        <end position="120"/>
    </location>
</feature>
<reference evidence="2 3" key="1">
    <citation type="submission" date="2015-11" db="EMBL/GenBank/DDBJ databases">
        <title>Genomic analysis of 38 Legionella species identifies large and diverse effector repertoires.</title>
        <authorList>
            <person name="Burstein D."/>
            <person name="Amaro F."/>
            <person name="Zusman T."/>
            <person name="Lifshitz Z."/>
            <person name="Cohen O."/>
            <person name="Gilbert J.A."/>
            <person name="Pupko T."/>
            <person name="Shuman H.A."/>
            <person name="Segal G."/>
        </authorList>
    </citation>
    <scope>NUCLEOTIDE SEQUENCE [LARGE SCALE GENOMIC DNA]</scope>
    <source>
        <strain evidence="2 3">ATCC 51914</strain>
    </source>
</reference>
<dbReference type="STRING" id="66969.Lwal_1507"/>